<proteinExistence type="predicted"/>
<evidence type="ECO:0008006" key="3">
    <source>
        <dbReference type="Google" id="ProtNLM"/>
    </source>
</evidence>
<evidence type="ECO:0000313" key="2">
    <source>
        <dbReference type="Proteomes" id="UP000192276"/>
    </source>
</evidence>
<dbReference type="EMBL" id="LWBP01000167">
    <property type="protein sequence ID" value="OQP59837.1"/>
    <property type="molecule type" value="Genomic_DNA"/>
</dbReference>
<dbReference type="Proteomes" id="UP000192276">
    <property type="component" value="Unassembled WGS sequence"/>
</dbReference>
<organism evidence="1 2">
    <name type="scientific">Niastella populi</name>
    <dbReference type="NCBI Taxonomy" id="550983"/>
    <lineage>
        <taxon>Bacteria</taxon>
        <taxon>Pseudomonadati</taxon>
        <taxon>Bacteroidota</taxon>
        <taxon>Chitinophagia</taxon>
        <taxon>Chitinophagales</taxon>
        <taxon>Chitinophagaceae</taxon>
        <taxon>Niastella</taxon>
    </lineage>
</organism>
<protein>
    <recommendedName>
        <fullName evidence="3">TolB-like 6-blade propeller-like</fullName>
    </recommendedName>
</protein>
<dbReference type="STRING" id="550983.A4R26_20850"/>
<evidence type="ECO:0000313" key="1">
    <source>
        <dbReference type="EMBL" id="OQP59837.1"/>
    </source>
</evidence>
<dbReference type="PROSITE" id="PS51257">
    <property type="entry name" value="PROKAR_LIPOPROTEIN"/>
    <property type="match status" value="1"/>
</dbReference>
<accession>A0A1V9FNF2</accession>
<keyword evidence="2" id="KW-1185">Reference proteome</keyword>
<reference evidence="2" key="1">
    <citation type="submission" date="2016-04" db="EMBL/GenBank/DDBJ databases">
        <authorList>
            <person name="Chen L."/>
            <person name="Zhuang W."/>
            <person name="Wang G."/>
        </authorList>
    </citation>
    <scope>NUCLEOTIDE SEQUENCE [LARGE SCALE GENOMIC DNA]</scope>
    <source>
        <strain evidence="2">208</strain>
    </source>
</reference>
<dbReference type="SUPFAM" id="SSF82171">
    <property type="entry name" value="DPP6 N-terminal domain-like"/>
    <property type="match status" value="1"/>
</dbReference>
<sequence>MLMSIRFPLYLIIVTLFAGCIGGDKERDKMSEAFPVENKLHGEQVLKLDNFIPDYIDVYNDSLLCFVSTIGEKGHHIALYHLAERTFLPPILRVGGKDGQTLGFNTFGFERGYFWDYDPGKEKVIFTRLDSIHEAGASHFIREMPVPGFYYSLQLLNDSTLLTSGNYFHSQDDYKLATLDLTSGRSYNHMAPYSADSSKPYTLPQKMSYESFLFLKPSKNKCVLAYRFTDRIELIDLDTRKIKVIRGQDMFEPNLKVMVKGNGKKIAYPGDESREAYVRGQVTDKYIYLLYSGNLPNGKNLFYGKYIHIYDWDGKPVKRLELDNYTKDFAVTGNDSLLYTYDPKTKNISVAKLTN</sequence>
<comment type="caution">
    <text evidence="1">The sequence shown here is derived from an EMBL/GenBank/DDBJ whole genome shotgun (WGS) entry which is preliminary data.</text>
</comment>
<gene>
    <name evidence="1" type="ORF">A4R26_20850</name>
</gene>
<dbReference type="OrthoDB" id="1047112at2"/>
<dbReference type="Pfam" id="PF15869">
    <property type="entry name" value="TolB_like"/>
    <property type="match status" value="1"/>
</dbReference>
<dbReference type="AlphaFoldDB" id="A0A1V9FNF2"/>
<name>A0A1V9FNF2_9BACT</name>